<dbReference type="GO" id="GO:0050619">
    <property type="term" value="F:phytochromobilin:ferredoxin oxidoreductase activity"/>
    <property type="evidence" value="ECO:0007669"/>
    <property type="project" value="TreeGrafter"/>
</dbReference>
<dbReference type="InterPro" id="IPR009249">
    <property type="entry name" value="Ferredoxin-dep_bilin_Rdtase"/>
</dbReference>
<dbReference type="GO" id="GO:0010024">
    <property type="term" value="P:phytochromobilin biosynthetic process"/>
    <property type="evidence" value="ECO:0007669"/>
    <property type="project" value="InterPro"/>
</dbReference>
<name>A0A5J5C372_9ASTE</name>
<evidence type="ECO:0008006" key="5">
    <source>
        <dbReference type="Google" id="ProtNLM"/>
    </source>
</evidence>
<keyword evidence="2" id="KW-0560">Oxidoreductase</keyword>
<dbReference type="OrthoDB" id="496703at2759"/>
<protein>
    <recommendedName>
        <fullName evidence="5">Phytochromobilin:ferredoxin oxidoreductase, chloroplastic</fullName>
    </recommendedName>
</protein>
<reference evidence="3 4" key="1">
    <citation type="submission" date="2019-09" db="EMBL/GenBank/DDBJ databases">
        <title>A chromosome-level genome assembly of the Chinese tupelo Nyssa sinensis.</title>
        <authorList>
            <person name="Yang X."/>
            <person name="Kang M."/>
            <person name="Yang Y."/>
            <person name="Xiong H."/>
            <person name="Wang M."/>
            <person name="Zhang Z."/>
            <person name="Wang Z."/>
            <person name="Wu H."/>
            <person name="Ma T."/>
            <person name="Liu J."/>
            <person name="Xi Z."/>
        </authorList>
    </citation>
    <scope>NUCLEOTIDE SEQUENCE [LARGE SCALE GENOMIC DNA]</scope>
    <source>
        <strain evidence="3">J267</strain>
        <tissue evidence="3">Leaf</tissue>
    </source>
</reference>
<organism evidence="3 4">
    <name type="scientific">Nyssa sinensis</name>
    <dbReference type="NCBI Taxonomy" id="561372"/>
    <lineage>
        <taxon>Eukaryota</taxon>
        <taxon>Viridiplantae</taxon>
        <taxon>Streptophyta</taxon>
        <taxon>Embryophyta</taxon>
        <taxon>Tracheophyta</taxon>
        <taxon>Spermatophyta</taxon>
        <taxon>Magnoliopsida</taxon>
        <taxon>eudicotyledons</taxon>
        <taxon>Gunneridae</taxon>
        <taxon>Pentapetalae</taxon>
        <taxon>asterids</taxon>
        <taxon>Cornales</taxon>
        <taxon>Nyssaceae</taxon>
        <taxon>Nyssa</taxon>
    </lineage>
</organism>
<dbReference type="EMBL" id="CM018031">
    <property type="protein sequence ID" value="KAA8549843.1"/>
    <property type="molecule type" value="Genomic_DNA"/>
</dbReference>
<dbReference type="AlphaFoldDB" id="A0A5J5C372"/>
<dbReference type="PANTHER" id="PTHR34557:SF1">
    <property type="entry name" value="PHYTOCHROMOBILIN:FERREDOXIN OXIDOREDUCTASE, CHLOROPLASTIC"/>
    <property type="match status" value="1"/>
</dbReference>
<dbReference type="Pfam" id="PF05996">
    <property type="entry name" value="Fe_bilin_red"/>
    <property type="match status" value="1"/>
</dbReference>
<evidence type="ECO:0000313" key="3">
    <source>
        <dbReference type="EMBL" id="KAA8549843.1"/>
    </source>
</evidence>
<proteinExistence type="inferred from homology"/>
<evidence type="ECO:0000256" key="1">
    <source>
        <dbReference type="ARBA" id="ARBA00006908"/>
    </source>
</evidence>
<dbReference type="Proteomes" id="UP000325577">
    <property type="component" value="Linkage Group LG0"/>
</dbReference>
<accession>A0A5J5C372</accession>
<keyword evidence="4" id="KW-1185">Reference proteome</keyword>
<gene>
    <name evidence="3" type="ORF">F0562_001527</name>
</gene>
<dbReference type="GO" id="GO:0050897">
    <property type="term" value="F:cobalt ion binding"/>
    <property type="evidence" value="ECO:0007669"/>
    <property type="project" value="InterPro"/>
</dbReference>
<dbReference type="PANTHER" id="PTHR34557">
    <property type="entry name" value="PHYTOCHROMOBILIN:FERREDOXIN OXIDOREDUCTASE, CHLOROPLASTIC"/>
    <property type="match status" value="1"/>
</dbReference>
<evidence type="ECO:0000256" key="2">
    <source>
        <dbReference type="ARBA" id="ARBA00023002"/>
    </source>
</evidence>
<sequence length="329" mass="38384">MDSSLLLSFFSTLKPPLLNTSIIYSRSRKSMRPSMELSAFSYQKFIHFALDETKRRTHLVPSPLQENFRSMMAMDGKTDLQMLSFQAPKIRLLRSLCIEGDEAMQVLDFAVFPEPEFDLPIFCANFFTTATTNIVVLDLNPLHDVIKRRDYKEKYYKSLMPLGLKYAEVSKMLLPWGGKITSESLRFFSPIVIWTKFSSSQERHNVLYSAFMDYYKAWLELMDHAAEEMDASRIICNCEAQHRYLTWRAEKDPGHRVLKKLIGETLAKDLLRRFLFNGINELGSKTFLDYFPEYQSEDGTINEKRSVIGKSFENRPWDTRGEFIGNTFR</sequence>
<dbReference type="Gene3D" id="3.40.1500.20">
    <property type="match status" value="1"/>
</dbReference>
<evidence type="ECO:0000313" key="4">
    <source>
        <dbReference type="Proteomes" id="UP000325577"/>
    </source>
</evidence>
<comment type="similarity">
    <text evidence="1">Belongs to the HY2 family.</text>
</comment>